<organism evidence="1 2">
    <name type="scientific">Discostella pseudostelligera</name>
    <dbReference type="NCBI Taxonomy" id="259834"/>
    <lineage>
        <taxon>Eukaryota</taxon>
        <taxon>Sar</taxon>
        <taxon>Stramenopiles</taxon>
        <taxon>Ochrophyta</taxon>
        <taxon>Bacillariophyta</taxon>
        <taxon>Coscinodiscophyceae</taxon>
        <taxon>Thalassiosirophycidae</taxon>
        <taxon>Stephanodiscales</taxon>
        <taxon>Stephanodiscaceae</taxon>
        <taxon>Discostella</taxon>
    </lineage>
</organism>
<dbReference type="EMBL" id="JALLBG020000196">
    <property type="protein sequence ID" value="KAL3759872.1"/>
    <property type="molecule type" value="Genomic_DNA"/>
</dbReference>
<comment type="caution">
    <text evidence="1">The sequence shown here is derived from an EMBL/GenBank/DDBJ whole genome shotgun (WGS) entry which is preliminary data.</text>
</comment>
<keyword evidence="2" id="KW-1185">Reference proteome</keyword>
<gene>
    <name evidence="1" type="ORF">ACHAWU_007616</name>
</gene>
<accession>A0ABD3M8E0</accession>
<name>A0ABD3M8E0_9STRA</name>
<dbReference type="Proteomes" id="UP001530293">
    <property type="component" value="Unassembled WGS sequence"/>
</dbReference>
<reference evidence="1 2" key="1">
    <citation type="submission" date="2024-10" db="EMBL/GenBank/DDBJ databases">
        <title>Updated reference genomes for cyclostephanoid diatoms.</title>
        <authorList>
            <person name="Roberts W.R."/>
            <person name="Alverson A.J."/>
        </authorList>
    </citation>
    <scope>NUCLEOTIDE SEQUENCE [LARGE SCALE GENOMIC DNA]</scope>
    <source>
        <strain evidence="1 2">AJA232-27</strain>
    </source>
</reference>
<evidence type="ECO:0000313" key="1">
    <source>
        <dbReference type="EMBL" id="KAL3759872.1"/>
    </source>
</evidence>
<dbReference type="AlphaFoldDB" id="A0ABD3M8E0"/>
<proteinExistence type="predicted"/>
<sequence>MKNNAAQLPQIFNRKNQSTLCRPPTNPTAVTAPTIHCVVDTGIPKKEAVTTVSDAPNSADEPREGDNMISIMADMGAIVLATSLAPCAKEFKLAVNTWMKVKRPSAFSSNCSS</sequence>
<protein>
    <submittedName>
        <fullName evidence="1">Uncharacterized protein</fullName>
    </submittedName>
</protein>
<evidence type="ECO:0000313" key="2">
    <source>
        <dbReference type="Proteomes" id="UP001530293"/>
    </source>
</evidence>